<reference evidence="1" key="1">
    <citation type="submission" date="2014-09" db="EMBL/GenBank/DDBJ databases">
        <authorList>
            <person name="Magalhaes I.L.F."/>
            <person name="Oliveira U."/>
            <person name="Santos F.R."/>
            <person name="Vidigal T.H.D.A."/>
            <person name="Brescovit A.D."/>
            <person name="Santos A.J."/>
        </authorList>
    </citation>
    <scope>NUCLEOTIDE SEQUENCE</scope>
    <source>
        <tissue evidence="1">Shoot tissue taken approximately 20 cm above the soil surface</tissue>
    </source>
</reference>
<accession>A0A0A8ZFU6</accession>
<dbReference type="AlphaFoldDB" id="A0A0A8ZFU6"/>
<dbReference type="EMBL" id="GBRH01264133">
    <property type="protein sequence ID" value="JAD33762.1"/>
    <property type="molecule type" value="Transcribed_RNA"/>
</dbReference>
<reference evidence="1" key="2">
    <citation type="journal article" date="2015" name="Data Brief">
        <title>Shoot transcriptome of the giant reed, Arundo donax.</title>
        <authorList>
            <person name="Barrero R.A."/>
            <person name="Guerrero F.D."/>
            <person name="Moolhuijzen P."/>
            <person name="Goolsby J.A."/>
            <person name="Tidwell J."/>
            <person name="Bellgard S.E."/>
            <person name="Bellgard M.I."/>
        </authorList>
    </citation>
    <scope>NUCLEOTIDE SEQUENCE</scope>
    <source>
        <tissue evidence="1">Shoot tissue taken approximately 20 cm above the soil surface</tissue>
    </source>
</reference>
<organism evidence="1">
    <name type="scientific">Arundo donax</name>
    <name type="common">Giant reed</name>
    <name type="synonym">Donax arundinaceus</name>
    <dbReference type="NCBI Taxonomy" id="35708"/>
    <lineage>
        <taxon>Eukaryota</taxon>
        <taxon>Viridiplantae</taxon>
        <taxon>Streptophyta</taxon>
        <taxon>Embryophyta</taxon>
        <taxon>Tracheophyta</taxon>
        <taxon>Spermatophyta</taxon>
        <taxon>Magnoliopsida</taxon>
        <taxon>Liliopsida</taxon>
        <taxon>Poales</taxon>
        <taxon>Poaceae</taxon>
        <taxon>PACMAD clade</taxon>
        <taxon>Arundinoideae</taxon>
        <taxon>Arundineae</taxon>
        <taxon>Arundo</taxon>
    </lineage>
</organism>
<evidence type="ECO:0000313" key="1">
    <source>
        <dbReference type="EMBL" id="JAD33762.1"/>
    </source>
</evidence>
<name>A0A0A8ZFU6_ARUDO</name>
<sequence length="20" mass="2249">MLSKSTINIHFLIILVATMC</sequence>
<proteinExistence type="predicted"/>
<protein>
    <submittedName>
        <fullName evidence="1">Uncharacterized protein</fullName>
    </submittedName>
</protein>